<reference evidence="1" key="1">
    <citation type="submission" date="2018-06" db="EMBL/GenBank/DDBJ databases">
        <authorList>
            <person name="Zhirakovskaya E."/>
        </authorList>
    </citation>
    <scope>NUCLEOTIDE SEQUENCE</scope>
</reference>
<dbReference type="AlphaFoldDB" id="A0A3B0VDP9"/>
<dbReference type="EMBL" id="UOEZ01000078">
    <property type="protein sequence ID" value="VAW38770.1"/>
    <property type="molecule type" value="Genomic_DNA"/>
</dbReference>
<proteinExistence type="predicted"/>
<sequence>MKIPVTGGAGKIRCSLLDIKMLLITLSGKEIR</sequence>
<gene>
    <name evidence="1" type="ORF">MNBD_DELTA02-610</name>
</gene>
<organism evidence="1">
    <name type="scientific">hydrothermal vent metagenome</name>
    <dbReference type="NCBI Taxonomy" id="652676"/>
    <lineage>
        <taxon>unclassified sequences</taxon>
        <taxon>metagenomes</taxon>
        <taxon>ecological metagenomes</taxon>
    </lineage>
</organism>
<evidence type="ECO:0000313" key="1">
    <source>
        <dbReference type="EMBL" id="VAW38770.1"/>
    </source>
</evidence>
<accession>A0A3B0VDP9</accession>
<name>A0A3B0VDP9_9ZZZZ</name>
<protein>
    <submittedName>
        <fullName evidence="1">Uncharacterized protein</fullName>
    </submittedName>
</protein>